<name>W9V4I4_9GAMM</name>
<dbReference type="EMBL" id="AONC01000040">
    <property type="protein sequence ID" value="EXJ14428.1"/>
    <property type="molecule type" value="Genomic_DNA"/>
</dbReference>
<evidence type="ECO:0000313" key="2">
    <source>
        <dbReference type="Proteomes" id="UP000019460"/>
    </source>
</evidence>
<keyword evidence="2" id="KW-1185">Reference proteome</keyword>
<accession>W9V4I4</accession>
<dbReference type="AlphaFoldDB" id="W9V4I4"/>
<sequence>MVAPETSVQLGDLIAVSDPDQGAEWMGKVVGIKHQLEAGAAPTILTIRRPINA</sequence>
<proteinExistence type="predicted"/>
<protein>
    <submittedName>
        <fullName evidence="1">Uncharacterized protein</fullName>
    </submittedName>
</protein>
<evidence type="ECO:0000313" key="1">
    <source>
        <dbReference type="EMBL" id="EXJ14428.1"/>
    </source>
</evidence>
<organism evidence="1 2">
    <name type="scientific">Imhoffiella purpurea</name>
    <dbReference type="NCBI Taxonomy" id="1249627"/>
    <lineage>
        <taxon>Bacteria</taxon>
        <taxon>Pseudomonadati</taxon>
        <taxon>Pseudomonadota</taxon>
        <taxon>Gammaproteobacteria</taxon>
        <taxon>Chromatiales</taxon>
        <taxon>Chromatiaceae</taxon>
        <taxon>Imhoffiella</taxon>
    </lineage>
</organism>
<comment type="caution">
    <text evidence="1">The sequence shown here is derived from an EMBL/GenBank/DDBJ whole genome shotgun (WGS) entry which is preliminary data.</text>
</comment>
<reference evidence="1 2" key="1">
    <citation type="submission" date="2012-11" db="EMBL/GenBank/DDBJ databases">
        <title>Genome assembly of Thiorhodococcus sp. AK35.</title>
        <authorList>
            <person name="Nupur N."/>
            <person name="Khatri I."/>
            <person name="Subramanian S."/>
            <person name="Pinnaka A."/>
        </authorList>
    </citation>
    <scope>NUCLEOTIDE SEQUENCE [LARGE SCALE GENOMIC DNA]</scope>
    <source>
        <strain evidence="1 2">AK35</strain>
    </source>
</reference>
<dbReference type="Proteomes" id="UP000019460">
    <property type="component" value="Unassembled WGS sequence"/>
</dbReference>
<dbReference type="STRING" id="1249627.D779_2569"/>
<gene>
    <name evidence="1" type="ORF">D779_2569</name>
</gene>